<dbReference type="Proteomes" id="UP000005845">
    <property type="component" value="Unassembled WGS sequence"/>
</dbReference>
<accession>H5TYL0</accession>
<protein>
    <submittedName>
        <fullName evidence="2">Uncharacterized protein</fullName>
    </submittedName>
</protein>
<reference evidence="2 3" key="1">
    <citation type="submission" date="2012-02" db="EMBL/GenBank/DDBJ databases">
        <title>Whole genome shotgun sequence of Gordonia sputi NBRC 100414.</title>
        <authorList>
            <person name="Yoshida I."/>
            <person name="Hosoyama A."/>
            <person name="Tsuchikane K."/>
            <person name="Katsumata H."/>
            <person name="Yamazaki S."/>
            <person name="Fujita N."/>
        </authorList>
    </citation>
    <scope>NUCLEOTIDE SEQUENCE [LARGE SCALE GENOMIC DNA]</scope>
    <source>
        <strain evidence="2 3">NBRC 100414</strain>
    </source>
</reference>
<dbReference type="EMBL" id="BAFC01000046">
    <property type="protein sequence ID" value="GAB38568.1"/>
    <property type="molecule type" value="Genomic_DNA"/>
</dbReference>
<gene>
    <name evidence="2" type="ORF">GOSPT_046_00340</name>
</gene>
<organism evidence="2 3">
    <name type="scientific">Gordonia sputi NBRC 100414</name>
    <dbReference type="NCBI Taxonomy" id="1089453"/>
    <lineage>
        <taxon>Bacteria</taxon>
        <taxon>Bacillati</taxon>
        <taxon>Actinomycetota</taxon>
        <taxon>Actinomycetes</taxon>
        <taxon>Mycobacteriales</taxon>
        <taxon>Gordoniaceae</taxon>
        <taxon>Gordonia</taxon>
    </lineage>
</organism>
<evidence type="ECO:0000313" key="2">
    <source>
        <dbReference type="EMBL" id="GAB38568.1"/>
    </source>
</evidence>
<name>H5TYL0_9ACTN</name>
<evidence type="ECO:0000313" key="3">
    <source>
        <dbReference type="Proteomes" id="UP000005845"/>
    </source>
</evidence>
<evidence type="ECO:0000256" key="1">
    <source>
        <dbReference type="SAM" id="MobiDB-lite"/>
    </source>
</evidence>
<proteinExistence type="predicted"/>
<dbReference type="AlphaFoldDB" id="H5TYL0"/>
<keyword evidence="3" id="KW-1185">Reference proteome</keyword>
<sequence>MTSTRLVTCDVVRSGWRGYAGGEARVEPSLLSPHITRATRNPQGVSQGQGAGAAALDWQS</sequence>
<feature type="region of interest" description="Disordered" evidence="1">
    <location>
        <begin position="39"/>
        <end position="60"/>
    </location>
</feature>
<feature type="compositionally biased region" description="Low complexity" evidence="1">
    <location>
        <begin position="43"/>
        <end position="60"/>
    </location>
</feature>
<comment type="caution">
    <text evidence="2">The sequence shown here is derived from an EMBL/GenBank/DDBJ whole genome shotgun (WGS) entry which is preliminary data.</text>
</comment>